<dbReference type="GO" id="GO:0016491">
    <property type="term" value="F:oxidoreductase activity"/>
    <property type="evidence" value="ECO:0007669"/>
    <property type="project" value="UniProtKB-KW"/>
</dbReference>
<dbReference type="Proteomes" id="UP000190750">
    <property type="component" value="Unassembled WGS sequence"/>
</dbReference>
<dbReference type="AlphaFoldDB" id="A0A1T1ARY4"/>
<dbReference type="Gene3D" id="1.10.10.1100">
    <property type="entry name" value="BFD-like [2Fe-2S]-binding domain"/>
    <property type="match status" value="1"/>
</dbReference>
<name>A0A1T1ARY4_RHOFE</name>
<evidence type="ECO:0000313" key="3">
    <source>
        <dbReference type="EMBL" id="OOV06728.1"/>
    </source>
</evidence>
<dbReference type="EMBL" id="MTJN01000002">
    <property type="protein sequence ID" value="OOV06728.1"/>
    <property type="molecule type" value="Genomic_DNA"/>
</dbReference>
<evidence type="ECO:0000256" key="1">
    <source>
        <dbReference type="ARBA" id="ARBA00023002"/>
    </source>
</evidence>
<dbReference type="RefSeq" id="WP_078364550.1">
    <property type="nucleotide sequence ID" value="NZ_MTJN01000002.1"/>
</dbReference>
<evidence type="ECO:0000313" key="4">
    <source>
        <dbReference type="Proteomes" id="UP000190750"/>
    </source>
</evidence>
<dbReference type="OrthoDB" id="9801699at2"/>
<comment type="caution">
    <text evidence="3">The sequence shown here is derived from an EMBL/GenBank/DDBJ whole genome shotgun (WGS) entry which is preliminary data.</text>
</comment>
<organism evidence="3 4">
    <name type="scientific">Rhodoferax fermentans</name>
    <dbReference type="NCBI Taxonomy" id="28066"/>
    <lineage>
        <taxon>Bacteria</taxon>
        <taxon>Pseudomonadati</taxon>
        <taxon>Pseudomonadota</taxon>
        <taxon>Betaproteobacteria</taxon>
        <taxon>Burkholderiales</taxon>
        <taxon>Comamonadaceae</taxon>
        <taxon>Rhodoferax</taxon>
    </lineage>
</organism>
<feature type="domain" description="FAD/NAD(P)-binding" evidence="2">
    <location>
        <begin position="6"/>
        <end position="279"/>
    </location>
</feature>
<dbReference type="InterPro" id="IPR051691">
    <property type="entry name" value="Metab_Enz_Cyan_OpOx_G3PDH"/>
</dbReference>
<dbReference type="Gene3D" id="3.50.50.60">
    <property type="entry name" value="FAD/NAD(P)-binding domain"/>
    <property type="match status" value="1"/>
</dbReference>
<dbReference type="PRINTS" id="PR00368">
    <property type="entry name" value="FADPNR"/>
</dbReference>
<dbReference type="PRINTS" id="PR00469">
    <property type="entry name" value="PNDRDTASEII"/>
</dbReference>
<keyword evidence="1" id="KW-0560">Oxidoreductase</keyword>
<dbReference type="PANTHER" id="PTHR42949:SF3">
    <property type="entry name" value="ANAEROBIC GLYCEROL-3-PHOSPHATE DEHYDROGENASE SUBUNIT B"/>
    <property type="match status" value="1"/>
</dbReference>
<dbReference type="STRING" id="28066.RF819_08320"/>
<protein>
    <recommendedName>
        <fullName evidence="2">FAD/NAD(P)-binding domain-containing protein</fullName>
    </recommendedName>
</protein>
<dbReference type="Pfam" id="PF07992">
    <property type="entry name" value="Pyr_redox_2"/>
    <property type="match status" value="1"/>
</dbReference>
<accession>A0A1T1ARY4</accession>
<evidence type="ECO:0000259" key="2">
    <source>
        <dbReference type="Pfam" id="PF07992"/>
    </source>
</evidence>
<dbReference type="PANTHER" id="PTHR42949">
    <property type="entry name" value="ANAEROBIC GLYCEROL-3-PHOSPHATE DEHYDROGENASE SUBUNIT B"/>
    <property type="match status" value="1"/>
</dbReference>
<keyword evidence="4" id="KW-1185">Reference proteome</keyword>
<dbReference type="InterPro" id="IPR041854">
    <property type="entry name" value="BFD-like_2Fe2S-bd_dom_sf"/>
</dbReference>
<sequence length="441" mass="47305">MTQLPDVLVVGAGPAGLSAATELARHGVSSLLVEQRDQVGGAIFRRHVGTGPSQWVMPEHQRRRRDALMQAVAQAGAHITHQMQSVLIGVDRDGRFLIDNRPLGRVQSVRPKAVILAVGAVEQVTPREGWELPGVVTVGGMQVQFKETGRVPTGSVVLAGSGPLLLALAAQLAAAGNPPLAVLEHAQPLAAMWWQGRAVIQALRSWPQVQEAALYARELWRARVPYLMGWQVVSVTTEADQLLVTGQHHSGIRRQFQVQHLALHDGLRPNTTGLPKAGHNESGCIVHAGDCREVLGAAAAVDDGRRAAWQVLRSLGQPGAENAQLDQAIAAARRTQNALAQLFQTPPSVPTANTVVCRCEGLRRADFERLPLAASAHELRLVGRFGMGNCQGRYCTHAVSALAQEHGVLFEPGALNGEVPRWPMRPVALTALAAYTDNESV</sequence>
<gene>
    <name evidence="3" type="ORF">RF819_08320</name>
</gene>
<reference evidence="3 4" key="1">
    <citation type="submission" date="2017-01" db="EMBL/GenBank/DDBJ databases">
        <title>Genome sequencing of Rhodoferax fermentans JCM 7819.</title>
        <authorList>
            <person name="Kim Y.J."/>
            <person name="Farh M.E.-A."/>
            <person name="Yang D.-C."/>
        </authorList>
    </citation>
    <scope>NUCLEOTIDE SEQUENCE [LARGE SCALE GENOMIC DNA]</scope>
    <source>
        <strain evidence="3 4">JCM 7819</strain>
    </source>
</reference>
<proteinExistence type="predicted"/>
<dbReference type="InterPro" id="IPR023753">
    <property type="entry name" value="FAD/NAD-binding_dom"/>
</dbReference>
<dbReference type="SUPFAM" id="SSF51905">
    <property type="entry name" value="FAD/NAD(P)-binding domain"/>
    <property type="match status" value="1"/>
</dbReference>
<dbReference type="InterPro" id="IPR036188">
    <property type="entry name" value="FAD/NAD-bd_sf"/>
</dbReference>